<evidence type="ECO:0000313" key="7">
    <source>
        <dbReference type="Proteomes" id="UP000663829"/>
    </source>
</evidence>
<evidence type="ECO:0000313" key="3">
    <source>
        <dbReference type="EMBL" id="CAF1216638.1"/>
    </source>
</evidence>
<keyword evidence="2" id="KW-0472">Membrane</keyword>
<name>A0A815J2W1_9BILA</name>
<feature type="compositionally biased region" description="Low complexity" evidence="1">
    <location>
        <begin position="116"/>
        <end position="129"/>
    </location>
</feature>
<feature type="region of interest" description="Disordered" evidence="1">
    <location>
        <begin position="89"/>
        <end position="139"/>
    </location>
</feature>
<accession>A0A815J2W1</accession>
<dbReference type="Proteomes" id="UP000663829">
    <property type="component" value="Unassembled WGS sequence"/>
</dbReference>
<reference evidence="4" key="1">
    <citation type="submission" date="2021-02" db="EMBL/GenBank/DDBJ databases">
        <authorList>
            <person name="Nowell W R."/>
        </authorList>
    </citation>
    <scope>NUCLEOTIDE SEQUENCE</scope>
</reference>
<evidence type="ECO:0000256" key="1">
    <source>
        <dbReference type="SAM" id="MobiDB-lite"/>
    </source>
</evidence>
<sequence>MLIMSLYVPSKVKLVKEIFDELIPLSLVMGDIDAKTSTFPVTMINRIVYLLTVVIAICLIYTTCEAHRDHHKGTPKKRSESIWSFWIGTSDDSQKPPDSAAPDDKNSVADSTGDKSTASMEAPAMSSSMTKPMEESSTSSVSPLEKAVWCRLANGSYYALGYKYKQSNCVECECLRSRMVLCSFLSCVVRYCVDGSKPVRVANQCCSQCPGEPPAKSCMYNQLSYPHGSIIKSQPNGMQCWCQNGAIECREYQGSMFDGFGLLNDNSYIYVIVVILVIILLFGLLLCCGGTVFFYYYYRKYQQTIDESYQQYWNNAGWQPLEEDGQDTQQDEKQAEAEQGQFESEQYLSEKSGADGQQQYMPPPYALYNASYVPEDIHKQA</sequence>
<dbReference type="Pfam" id="PF23334">
    <property type="entry name" value="VWC2L_2nd"/>
    <property type="match status" value="1"/>
</dbReference>
<dbReference type="EMBL" id="CAJOBC010078497">
    <property type="protein sequence ID" value="CAF4266740.1"/>
    <property type="molecule type" value="Genomic_DNA"/>
</dbReference>
<feature type="compositionally biased region" description="Polar residues" evidence="1">
    <location>
        <begin position="341"/>
        <end position="360"/>
    </location>
</feature>
<dbReference type="OrthoDB" id="10026466at2759"/>
<keyword evidence="7" id="KW-1185">Reference proteome</keyword>
<dbReference type="SUPFAM" id="SSF57603">
    <property type="entry name" value="FnI-like domain"/>
    <property type="match status" value="1"/>
</dbReference>
<gene>
    <name evidence="4" type="ORF">GPM918_LOCUS32108</name>
    <name evidence="3" type="ORF">OVA965_LOCUS24713</name>
    <name evidence="6" type="ORF">SRO942_LOCUS32759</name>
    <name evidence="5" type="ORF">TMI583_LOCUS25436</name>
</gene>
<dbReference type="Proteomes" id="UP000681722">
    <property type="component" value="Unassembled WGS sequence"/>
</dbReference>
<dbReference type="Proteomes" id="UP000682733">
    <property type="component" value="Unassembled WGS sequence"/>
</dbReference>
<keyword evidence="2" id="KW-1133">Transmembrane helix</keyword>
<feature type="transmembrane region" description="Helical" evidence="2">
    <location>
        <begin position="268"/>
        <end position="298"/>
    </location>
</feature>
<feature type="region of interest" description="Disordered" evidence="1">
    <location>
        <begin position="320"/>
        <end position="362"/>
    </location>
</feature>
<keyword evidence="2" id="KW-0812">Transmembrane</keyword>
<dbReference type="EMBL" id="CAJNOQ010016182">
    <property type="protein sequence ID" value="CAF1376394.1"/>
    <property type="molecule type" value="Genomic_DNA"/>
</dbReference>
<evidence type="ECO:0000313" key="6">
    <source>
        <dbReference type="EMBL" id="CAF4266740.1"/>
    </source>
</evidence>
<evidence type="ECO:0000313" key="5">
    <source>
        <dbReference type="EMBL" id="CAF4025108.1"/>
    </source>
</evidence>
<dbReference type="EMBL" id="CAJNOK010015013">
    <property type="protein sequence ID" value="CAF1216638.1"/>
    <property type="molecule type" value="Genomic_DNA"/>
</dbReference>
<dbReference type="Proteomes" id="UP000677228">
    <property type="component" value="Unassembled WGS sequence"/>
</dbReference>
<evidence type="ECO:0000256" key="2">
    <source>
        <dbReference type="SAM" id="Phobius"/>
    </source>
</evidence>
<evidence type="ECO:0008006" key="8">
    <source>
        <dbReference type="Google" id="ProtNLM"/>
    </source>
</evidence>
<evidence type="ECO:0000313" key="4">
    <source>
        <dbReference type="EMBL" id="CAF1376394.1"/>
    </source>
</evidence>
<proteinExistence type="predicted"/>
<organism evidence="4 7">
    <name type="scientific">Didymodactylos carnosus</name>
    <dbReference type="NCBI Taxonomy" id="1234261"/>
    <lineage>
        <taxon>Eukaryota</taxon>
        <taxon>Metazoa</taxon>
        <taxon>Spiralia</taxon>
        <taxon>Gnathifera</taxon>
        <taxon>Rotifera</taxon>
        <taxon>Eurotatoria</taxon>
        <taxon>Bdelloidea</taxon>
        <taxon>Philodinida</taxon>
        <taxon>Philodinidae</taxon>
        <taxon>Didymodactylos</taxon>
    </lineage>
</organism>
<comment type="caution">
    <text evidence="4">The sequence shown here is derived from an EMBL/GenBank/DDBJ whole genome shotgun (WGS) entry which is preliminary data.</text>
</comment>
<dbReference type="EMBL" id="CAJOBA010036551">
    <property type="protein sequence ID" value="CAF4025108.1"/>
    <property type="molecule type" value="Genomic_DNA"/>
</dbReference>
<protein>
    <recommendedName>
        <fullName evidence="8">VWFC domain-containing protein</fullName>
    </recommendedName>
</protein>
<dbReference type="AlphaFoldDB" id="A0A815J2W1"/>